<dbReference type="GO" id="GO:0003697">
    <property type="term" value="F:single-stranded DNA binding"/>
    <property type="evidence" value="ECO:0007669"/>
    <property type="project" value="TreeGrafter"/>
</dbReference>
<proteinExistence type="inferred from homology"/>
<dbReference type="SUPFAM" id="SSF52540">
    <property type="entry name" value="P-loop containing nucleoside triphosphate hydrolases"/>
    <property type="match status" value="2"/>
</dbReference>
<evidence type="ECO:0000256" key="1">
    <source>
        <dbReference type="ARBA" id="ARBA00004123"/>
    </source>
</evidence>
<feature type="compositionally biased region" description="Basic and acidic residues" evidence="13">
    <location>
        <begin position="60"/>
        <end position="75"/>
    </location>
</feature>
<evidence type="ECO:0000256" key="3">
    <source>
        <dbReference type="ARBA" id="ARBA00006793"/>
    </source>
</evidence>
<feature type="coiled-coil region" evidence="12">
    <location>
        <begin position="915"/>
        <end position="942"/>
    </location>
</feature>
<evidence type="ECO:0000256" key="13">
    <source>
        <dbReference type="SAM" id="MobiDB-lite"/>
    </source>
</evidence>
<comment type="subcellular location">
    <subcellularLocation>
        <location evidence="2">Chromosome</location>
    </subcellularLocation>
    <subcellularLocation>
        <location evidence="1">Nucleus</location>
    </subcellularLocation>
</comment>
<evidence type="ECO:0000259" key="14">
    <source>
        <dbReference type="Pfam" id="PF02463"/>
    </source>
</evidence>
<evidence type="ECO:0000256" key="10">
    <source>
        <dbReference type="ARBA" id="ARBA00023204"/>
    </source>
</evidence>
<evidence type="ECO:0000256" key="4">
    <source>
        <dbReference type="ARBA" id="ARBA00022454"/>
    </source>
</evidence>
<feature type="region of interest" description="Disordered" evidence="13">
    <location>
        <begin position="477"/>
        <end position="505"/>
    </location>
</feature>
<dbReference type="OrthoDB" id="10072614at2759"/>
<keyword evidence="5" id="KW-0547">Nucleotide-binding</keyword>
<reference evidence="15 16" key="1">
    <citation type="journal article" date="2018" name="Mol. Biol. Evol.">
        <title>Broad Genomic Sampling Reveals a Smut Pathogenic Ancestry of the Fungal Clade Ustilaginomycotina.</title>
        <authorList>
            <person name="Kijpornyongpan T."/>
            <person name="Mondo S.J."/>
            <person name="Barry K."/>
            <person name="Sandor L."/>
            <person name="Lee J."/>
            <person name="Lipzen A."/>
            <person name="Pangilinan J."/>
            <person name="LaButti K."/>
            <person name="Hainaut M."/>
            <person name="Henrissat B."/>
            <person name="Grigoriev I.V."/>
            <person name="Spatafora J.W."/>
            <person name="Aime M.C."/>
        </authorList>
    </citation>
    <scope>NUCLEOTIDE SEQUENCE [LARGE SCALE GENOMIC DNA]</scope>
    <source>
        <strain evidence="15 16">MCA 3882</strain>
    </source>
</reference>
<keyword evidence="4" id="KW-0158">Chromosome</keyword>
<accession>A0A316VHW8</accession>
<evidence type="ECO:0000256" key="11">
    <source>
        <dbReference type="ARBA" id="ARBA00023242"/>
    </source>
</evidence>
<keyword evidence="11" id="KW-0539">Nucleus</keyword>
<keyword evidence="8 12" id="KW-0175">Coiled coil</keyword>
<evidence type="ECO:0000256" key="9">
    <source>
        <dbReference type="ARBA" id="ARBA00023172"/>
    </source>
</evidence>
<dbReference type="Pfam" id="PF02463">
    <property type="entry name" value="SMC_N"/>
    <property type="match status" value="1"/>
</dbReference>
<dbReference type="GO" id="GO:0035861">
    <property type="term" value="C:site of double-strand break"/>
    <property type="evidence" value="ECO:0007669"/>
    <property type="project" value="TreeGrafter"/>
</dbReference>
<protein>
    <submittedName>
        <fullName evidence="15">P-loop containing nucleoside triphosphate hydrolase protein</fullName>
    </submittedName>
</protein>
<dbReference type="InterPro" id="IPR003395">
    <property type="entry name" value="RecF/RecN/SMC_N"/>
</dbReference>
<dbReference type="InterPro" id="IPR027417">
    <property type="entry name" value="P-loop_NTPase"/>
</dbReference>
<dbReference type="GO" id="GO:0005524">
    <property type="term" value="F:ATP binding"/>
    <property type="evidence" value="ECO:0007669"/>
    <property type="project" value="UniProtKB-KW"/>
</dbReference>
<sequence length="1174" mass="134899">MSAGFKRPREETDELDTVDFSSSRAGSEALSFSKRAKSLTLSLNGMTIKQSESQTPQLSERLHCDNEQETARDSHSQTTRNSTPAAQRARSLTFGFNDLSIKQEESMLVDSDNGYQGPDAIARCDGEQYAERKTAGIIERVKMVNFMCHENLTVDLGPRLNLIIGHNGSGKSAVLTAIVIALGANATSTSRANSLKSFIKEGKSQAVIEITITNKGVDAFQGDVFGEAIIVERIIKAEGGVTWKLKNDNGKTVSIKREEVDKMCEHFCIQVDNPLHVLNQDTARKFLTSAGPKQLYEFFIKGTQLKQLSDDYNLIKLYIDRIIVLLRQKKEELESLKAKLASDKETYKTLEAALSIKNELQQLNNEFVWSQVRDSEKELSDAALSLERSKLEHNTLEADSAECSRDLADCEEEKETLQQESTELDYEKKKLQIELGEVEQEIRSIRSDSNKIDQSSQMLEQQYEQIESHIKDTAERIEKEERDSAGTPDSRRNAQLDRHEQVKREYESIRNQITEAENRLENIEEAVMLNQQKKKDSDIRHGDFSEKLKDLTSQIQELKSAKFNRFSVYGRGITQLVDLVNAEKRWHAKPIGPIGLYIKIIDEYKEWSPVLESVLGQHLNAFCVTNPDDKDLLMKFKDQAQCTNLTIITGSDELFDYSSGEPEGSILTILRVLDIKDEFIKRQLINMEHIERFALIRRRVEGDNLLRERPKNVKLAYSLDLFCVKSSKAGSSSTTLMPFRGPPRLSTDIDEQLNKAIHRESEQKLELEDITQIKQKIEKRLYQLQKDDHEARGQLKELKKQLLRKRNEEEWISTDLQQDQSINITVLRETQIEYEKSRDDLSKQLQEYRTRKNTFEEEFKRLIEKKEDTIRLRRTKEAEQDERIAASQSVNQRKVELDGKSAILKRKLAVKTAEVEEKDLRLRLLQNNYKKILNDAKEYCDEIPSRRKEGTDEILTTTEYQALIDKTKAELNRIPSQSGTDVEALVRQVKSKEAAYVKAVEETKDFKAFTEVLRQALRARVRKWFWFRQHLTLKAKVLFQVYLRKRNFEGKLDFDHSKEELRLRFYKIDTAMVAEDGHKDAQMLSGGEKSFSTICFLLSLWETIGSPLRCLDEYDVFMDAVNRRISTNLLAEAAKADASQQYILLSPSCAQDTAFGDEVLIHRLKDPIKDNNTT</sequence>
<evidence type="ECO:0000256" key="2">
    <source>
        <dbReference type="ARBA" id="ARBA00004286"/>
    </source>
</evidence>
<name>A0A316VHW8_9BASI</name>
<dbReference type="Proteomes" id="UP000245771">
    <property type="component" value="Unassembled WGS sequence"/>
</dbReference>
<evidence type="ECO:0000256" key="7">
    <source>
        <dbReference type="ARBA" id="ARBA00022840"/>
    </source>
</evidence>
<evidence type="ECO:0000256" key="8">
    <source>
        <dbReference type="ARBA" id="ARBA00023054"/>
    </source>
</evidence>
<dbReference type="GeneID" id="37023079"/>
<dbReference type="FunCoup" id="A0A316VHW8">
    <property type="interactions" value="488"/>
</dbReference>
<keyword evidence="9" id="KW-0233">DNA recombination</keyword>
<dbReference type="EMBL" id="KZ819602">
    <property type="protein sequence ID" value="PWN36844.1"/>
    <property type="molecule type" value="Genomic_DNA"/>
</dbReference>
<dbReference type="GO" id="GO:0000724">
    <property type="term" value="P:double-strand break repair via homologous recombination"/>
    <property type="evidence" value="ECO:0007669"/>
    <property type="project" value="TreeGrafter"/>
</dbReference>
<feature type="region of interest" description="Disordered" evidence="13">
    <location>
        <begin position="47"/>
        <end position="89"/>
    </location>
</feature>
<dbReference type="PANTHER" id="PTHR19306:SF6">
    <property type="entry name" value="STRUCTURAL MAINTENANCE OF CHROMOSOMES PROTEIN 6"/>
    <property type="match status" value="1"/>
</dbReference>
<feature type="domain" description="RecF/RecN/SMC N-terminal" evidence="14">
    <location>
        <begin position="138"/>
        <end position="1143"/>
    </location>
</feature>
<keyword evidence="15" id="KW-0378">Hydrolase</keyword>
<feature type="coiled-coil region" evidence="12">
    <location>
        <begin position="767"/>
        <end position="865"/>
    </location>
</feature>
<dbReference type="GO" id="GO:0016787">
    <property type="term" value="F:hydrolase activity"/>
    <property type="evidence" value="ECO:0007669"/>
    <property type="project" value="UniProtKB-KW"/>
</dbReference>
<evidence type="ECO:0000313" key="15">
    <source>
        <dbReference type="EMBL" id="PWN36844.1"/>
    </source>
</evidence>
<keyword evidence="6" id="KW-0227">DNA damage</keyword>
<dbReference type="AlphaFoldDB" id="A0A316VHW8"/>
<dbReference type="PANTHER" id="PTHR19306">
    <property type="entry name" value="STRUCTURAL MAINTENANCE OF CHROMOSOMES 5,6 SMC5, SMC6"/>
    <property type="match status" value="1"/>
</dbReference>
<gene>
    <name evidence="15" type="ORF">FA14DRAFT_183222</name>
</gene>
<feature type="compositionally biased region" description="Polar residues" evidence="13">
    <location>
        <begin position="47"/>
        <end position="58"/>
    </location>
</feature>
<dbReference type="GO" id="GO:0030915">
    <property type="term" value="C:Smc5-Smc6 complex"/>
    <property type="evidence" value="ECO:0007669"/>
    <property type="project" value="TreeGrafter"/>
</dbReference>
<dbReference type="GO" id="GO:0005634">
    <property type="term" value="C:nucleus"/>
    <property type="evidence" value="ECO:0007669"/>
    <property type="project" value="UniProtKB-SubCell"/>
</dbReference>
<dbReference type="Gene3D" id="3.40.50.300">
    <property type="entry name" value="P-loop containing nucleotide triphosphate hydrolases"/>
    <property type="match status" value="2"/>
</dbReference>
<comment type="similarity">
    <text evidence="3">Belongs to the SMC family. SMC6 subfamily.</text>
</comment>
<evidence type="ECO:0000256" key="6">
    <source>
        <dbReference type="ARBA" id="ARBA00022763"/>
    </source>
</evidence>
<feature type="region of interest" description="Disordered" evidence="13">
    <location>
        <begin position="1"/>
        <end position="32"/>
    </location>
</feature>
<dbReference type="STRING" id="1280837.A0A316VHW8"/>
<evidence type="ECO:0000256" key="5">
    <source>
        <dbReference type="ARBA" id="ARBA00022741"/>
    </source>
</evidence>
<evidence type="ECO:0000256" key="12">
    <source>
        <dbReference type="SAM" id="Coils"/>
    </source>
</evidence>
<organism evidence="15 16">
    <name type="scientific">Meira miltonrushii</name>
    <dbReference type="NCBI Taxonomy" id="1280837"/>
    <lineage>
        <taxon>Eukaryota</taxon>
        <taxon>Fungi</taxon>
        <taxon>Dikarya</taxon>
        <taxon>Basidiomycota</taxon>
        <taxon>Ustilaginomycotina</taxon>
        <taxon>Exobasidiomycetes</taxon>
        <taxon>Exobasidiales</taxon>
        <taxon>Brachybasidiaceae</taxon>
        <taxon>Meira</taxon>
    </lineage>
</organism>
<keyword evidence="7" id="KW-0067">ATP-binding</keyword>
<keyword evidence="10" id="KW-0234">DNA repair</keyword>
<dbReference type="InParanoid" id="A0A316VHW8"/>
<feature type="compositionally biased region" description="Polar residues" evidence="13">
    <location>
        <begin position="76"/>
        <end position="85"/>
    </location>
</feature>
<dbReference type="GO" id="GO:0003684">
    <property type="term" value="F:damaged DNA binding"/>
    <property type="evidence" value="ECO:0007669"/>
    <property type="project" value="TreeGrafter"/>
</dbReference>
<keyword evidence="16" id="KW-1185">Reference proteome</keyword>
<dbReference type="RefSeq" id="XP_025357146.1">
    <property type="nucleotide sequence ID" value="XM_025501298.1"/>
</dbReference>
<feature type="coiled-coil region" evidence="12">
    <location>
        <begin position="319"/>
        <end position="353"/>
    </location>
</feature>
<evidence type="ECO:0000313" key="16">
    <source>
        <dbReference type="Proteomes" id="UP000245771"/>
    </source>
</evidence>